<comment type="caution">
    <text evidence="1">The sequence shown here is derived from an EMBL/GenBank/DDBJ whole genome shotgun (WGS) entry which is preliminary data.</text>
</comment>
<proteinExistence type="predicted"/>
<gene>
    <name evidence="1" type="ORF">EYC84_002010</name>
</gene>
<evidence type="ECO:0000313" key="1">
    <source>
        <dbReference type="EMBL" id="KAA8572085.1"/>
    </source>
</evidence>
<name>A0A5M9JZG4_MONFR</name>
<dbReference type="VEuPathDB" id="FungiDB:MFRU_018g01040"/>
<accession>A0A5M9JZG4</accession>
<keyword evidence="2" id="KW-1185">Reference proteome</keyword>
<sequence length="202" mass="21054">MPSARQIVYVITVAATSAHAAFGPAFSTGPTSSGVYIQSSTATLVIPHAHAPSNNSGDLSLWVGMGTSGGDLIQSIVQNLQTTWDVYAYTLKQTSATSQEAILGKGSAKATAGAYIKMNYRYSASTGNYTQTVYLNGAVVSTLSTSDGYAQGWGSAVECAATDCGTIPAHIVCSPFLISLFSPSESLRHIPMDQCSNRHVSS</sequence>
<organism evidence="1 2">
    <name type="scientific">Monilinia fructicola</name>
    <name type="common">Brown rot fungus</name>
    <name type="synonym">Ciboria fructicola</name>
    <dbReference type="NCBI Taxonomy" id="38448"/>
    <lineage>
        <taxon>Eukaryota</taxon>
        <taxon>Fungi</taxon>
        <taxon>Dikarya</taxon>
        <taxon>Ascomycota</taxon>
        <taxon>Pezizomycotina</taxon>
        <taxon>Leotiomycetes</taxon>
        <taxon>Helotiales</taxon>
        <taxon>Sclerotiniaceae</taxon>
        <taxon>Monilinia</taxon>
    </lineage>
</organism>
<protein>
    <submittedName>
        <fullName evidence="1">Uncharacterized protein</fullName>
    </submittedName>
</protein>
<dbReference type="AlphaFoldDB" id="A0A5M9JZG4"/>
<dbReference type="EMBL" id="VICG01000005">
    <property type="protein sequence ID" value="KAA8572085.1"/>
    <property type="molecule type" value="Genomic_DNA"/>
</dbReference>
<evidence type="ECO:0000313" key="2">
    <source>
        <dbReference type="Proteomes" id="UP000322873"/>
    </source>
</evidence>
<reference evidence="1 2" key="1">
    <citation type="submission" date="2019-06" db="EMBL/GenBank/DDBJ databases">
        <title>Genome Sequence of the Brown Rot Fungal Pathogen Monilinia fructicola.</title>
        <authorList>
            <person name="De Miccolis Angelini R.M."/>
            <person name="Landi L."/>
            <person name="Abate D."/>
            <person name="Pollastro S."/>
            <person name="Romanazzi G."/>
            <person name="Faretra F."/>
        </authorList>
    </citation>
    <scope>NUCLEOTIDE SEQUENCE [LARGE SCALE GENOMIC DNA]</scope>
    <source>
        <strain evidence="1 2">Mfrc123</strain>
    </source>
</reference>
<dbReference type="Proteomes" id="UP000322873">
    <property type="component" value="Unassembled WGS sequence"/>
</dbReference>